<evidence type="ECO:0000256" key="1">
    <source>
        <dbReference type="ARBA" id="ARBA00023186"/>
    </source>
</evidence>
<dbReference type="GO" id="GO:0051087">
    <property type="term" value="F:protein-folding chaperone binding"/>
    <property type="evidence" value="ECO:0007669"/>
    <property type="project" value="InterPro"/>
</dbReference>
<dbReference type="SUPFAM" id="SSF54236">
    <property type="entry name" value="Ubiquitin-like"/>
    <property type="match status" value="1"/>
</dbReference>
<feature type="domain" description="Ubiquitin-like" evidence="3">
    <location>
        <begin position="48"/>
        <end position="118"/>
    </location>
</feature>
<dbReference type="Proteomes" id="UP000663760">
    <property type="component" value="Chromosome 4"/>
</dbReference>
<reference evidence="4" key="1">
    <citation type="submission" date="2019-12" db="EMBL/GenBank/DDBJ databases">
        <authorList>
            <person name="Scholz U."/>
            <person name="Mascher M."/>
            <person name="Fiebig A."/>
        </authorList>
    </citation>
    <scope>NUCLEOTIDE SEQUENCE</scope>
</reference>
<proteinExistence type="predicted"/>
<feature type="region of interest" description="Disordered" evidence="2">
    <location>
        <begin position="1"/>
        <end position="20"/>
    </location>
</feature>
<dbReference type="PANTHER" id="PTHR12329">
    <property type="entry name" value="BCL2-ASSOCIATED ATHANOGENE"/>
    <property type="match status" value="1"/>
</dbReference>
<dbReference type="InterPro" id="IPR039773">
    <property type="entry name" value="BAG_chaperone_regulator"/>
</dbReference>
<dbReference type="EMBL" id="LR743591">
    <property type="protein sequence ID" value="CAA2618167.1"/>
    <property type="molecule type" value="Genomic_DNA"/>
</dbReference>
<protein>
    <recommendedName>
        <fullName evidence="3">Ubiquitin-like domain-containing protein</fullName>
    </recommendedName>
</protein>
<dbReference type="InterPro" id="IPR029071">
    <property type="entry name" value="Ubiquitin-like_domsf"/>
</dbReference>
<dbReference type="Gene3D" id="1.20.58.120">
    <property type="entry name" value="BAG domain"/>
    <property type="match status" value="1"/>
</dbReference>
<dbReference type="SUPFAM" id="SSF63491">
    <property type="entry name" value="BAG domain"/>
    <property type="match status" value="1"/>
</dbReference>
<dbReference type="Pfam" id="PF00240">
    <property type="entry name" value="ubiquitin"/>
    <property type="match status" value="1"/>
</dbReference>
<dbReference type="InterPro" id="IPR036533">
    <property type="entry name" value="BAG_dom_sf"/>
</dbReference>
<dbReference type="GO" id="GO:0050821">
    <property type="term" value="P:protein stabilization"/>
    <property type="evidence" value="ECO:0007669"/>
    <property type="project" value="TreeGrafter"/>
</dbReference>
<evidence type="ECO:0000256" key="2">
    <source>
        <dbReference type="SAM" id="MobiDB-lite"/>
    </source>
</evidence>
<evidence type="ECO:0000313" key="5">
    <source>
        <dbReference type="EMBL" id="CAA7394011.1"/>
    </source>
</evidence>
<evidence type="ECO:0000313" key="6">
    <source>
        <dbReference type="Proteomes" id="UP000663760"/>
    </source>
</evidence>
<dbReference type="Pfam" id="PF02179">
    <property type="entry name" value="BAG"/>
    <property type="match status" value="1"/>
</dbReference>
<organism evidence="4">
    <name type="scientific">Spirodela intermedia</name>
    <name type="common">Intermediate duckweed</name>
    <dbReference type="NCBI Taxonomy" id="51605"/>
    <lineage>
        <taxon>Eukaryota</taxon>
        <taxon>Viridiplantae</taxon>
        <taxon>Streptophyta</taxon>
        <taxon>Embryophyta</taxon>
        <taxon>Tracheophyta</taxon>
        <taxon>Spermatophyta</taxon>
        <taxon>Magnoliopsida</taxon>
        <taxon>Liliopsida</taxon>
        <taxon>Araceae</taxon>
        <taxon>Lemnoideae</taxon>
        <taxon>Spirodela</taxon>
    </lineage>
</organism>
<name>A0A7I8IK46_SPIIN</name>
<dbReference type="AlphaFoldDB" id="A0A7I8IK46"/>
<dbReference type="InterPro" id="IPR000626">
    <property type="entry name" value="Ubiquitin-like_dom"/>
</dbReference>
<dbReference type="PROSITE" id="PS50053">
    <property type="entry name" value="UBIQUITIN_2"/>
    <property type="match status" value="1"/>
</dbReference>
<dbReference type="EMBL" id="LR746267">
    <property type="protein sequence ID" value="CAA7394011.1"/>
    <property type="molecule type" value="Genomic_DNA"/>
</dbReference>
<evidence type="ECO:0000313" key="4">
    <source>
        <dbReference type="EMBL" id="CAA2618167.1"/>
    </source>
</evidence>
<dbReference type="GO" id="GO:0005737">
    <property type="term" value="C:cytoplasm"/>
    <property type="evidence" value="ECO:0007669"/>
    <property type="project" value="TreeGrafter"/>
</dbReference>
<keyword evidence="6" id="KW-1185">Reference proteome</keyword>
<dbReference type="GO" id="GO:0000774">
    <property type="term" value="F:adenyl-nucleotide exchange factor activity"/>
    <property type="evidence" value="ECO:0007669"/>
    <property type="project" value="TreeGrafter"/>
</dbReference>
<accession>A0A7I8IK46</accession>
<gene>
    <name evidence="4" type="ORF">SI7747_04004334</name>
    <name evidence="5" type="ORF">SI8410_04004672</name>
</gene>
<sequence length="251" mass="28000">MWRKKGSGDDEATAESVAWERRPGGMLVQKRCSTSGDSPAAASASMTTVVRVRVVYGAARHEVSVSSQVTFGELKKVLAGYTGLQPADQRLLYKAKERGNSEYLDTCGVKNRSKIVLMEDVSSVERRYLERRRMAKMESINRAISDTSMEIDKLGDQVAAIDETISKGKKVADEQISTLVEVLMRQAIVVEGIPAEGEAVFKKTLQAKRVQKFVETLDALKVSNDRVKPVFVSTKWEIFENPTTNPWEFFD</sequence>
<dbReference type="Gene3D" id="3.10.20.90">
    <property type="entry name" value="Phosphatidylinositol 3-kinase Catalytic Subunit, Chain A, domain 1"/>
    <property type="match status" value="1"/>
</dbReference>
<dbReference type="OrthoDB" id="417450at2759"/>
<dbReference type="InterPro" id="IPR003103">
    <property type="entry name" value="BAG_domain"/>
</dbReference>
<evidence type="ECO:0000259" key="3">
    <source>
        <dbReference type="PROSITE" id="PS50053"/>
    </source>
</evidence>
<dbReference type="PANTHER" id="PTHR12329:SF17">
    <property type="entry name" value="OS04G0619900 PROTEIN"/>
    <property type="match status" value="1"/>
</dbReference>
<keyword evidence="1" id="KW-0143">Chaperone</keyword>